<evidence type="ECO:0000259" key="5">
    <source>
        <dbReference type="Pfam" id="PF01765"/>
    </source>
</evidence>
<sequence>MSPYLQIKQKDFNAALDFFKKEIATLRTGQANPGLLESVQVEAYGTMNPLNAVSNIAVSDSRSIIIAPWDKGVMKSIEKAIVTADLGFGVVNEGDKIRLSVPPLTEENRKELVKKLNEKMEKTRIILRSLRDSVKVIIEDAEGEKSISEDDKFRFIKELDEFSAKQNEELKNIRERKEKDIMTV</sequence>
<comment type="caution">
    <text evidence="6">The sequence shown here is derived from an EMBL/GenBank/DDBJ whole genome shotgun (WGS) entry which is preliminary data.</text>
</comment>
<gene>
    <name evidence="3" type="primary">frr</name>
    <name evidence="6" type="ORF">COT93_02175</name>
</gene>
<evidence type="ECO:0000313" key="6">
    <source>
        <dbReference type="EMBL" id="PIR95496.1"/>
    </source>
</evidence>
<reference evidence="7" key="1">
    <citation type="submission" date="2017-09" db="EMBL/GenBank/DDBJ databases">
        <title>Depth-based differentiation of microbial function through sediment-hosted aquifers and enrichment of novel symbionts in the deep terrestrial subsurface.</title>
        <authorList>
            <person name="Probst A.J."/>
            <person name="Ladd B."/>
            <person name="Jarett J.K."/>
            <person name="Geller-Mcgrath D.E."/>
            <person name="Sieber C.M.K."/>
            <person name="Emerson J.B."/>
            <person name="Anantharaman K."/>
            <person name="Thomas B.C."/>
            <person name="Malmstrom R."/>
            <person name="Stieglmeier M."/>
            <person name="Klingl A."/>
            <person name="Woyke T."/>
            <person name="Ryan C.M."/>
            <person name="Banfield J.F."/>
        </authorList>
    </citation>
    <scope>NUCLEOTIDE SEQUENCE [LARGE SCALE GENOMIC DNA]</scope>
</reference>
<comment type="function">
    <text evidence="3">Responsible for the release of ribosomes from messenger RNA at the termination of protein biosynthesis. May increase the efficiency of translation by recycling ribosomes from one round of translation to another.</text>
</comment>
<dbReference type="NCBIfam" id="TIGR00496">
    <property type="entry name" value="frr"/>
    <property type="match status" value="1"/>
</dbReference>
<dbReference type="InterPro" id="IPR036191">
    <property type="entry name" value="RRF_sf"/>
</dbReference>
<dbReference type="SUPFAM" id="SSF55194">
    <property type="entry name" value="Ribosome recycling factor, RRF"/>
    <property type="match status" value="1"/>
</dbReference>
<accession>A0A2H0V8R4</accession>
<keyword evidence="4" id="KW-0175">Coiled coil</keyword>
<dbReference type="Pfam" id="PF01765">
    <property type="entry name" value="RRF"/>
    <property type="match status" value="1"/>
</dbReference>
<dbReference type="Proteomes" id="UP000229972">
    <property type="component" value="Unassembled WGS sequence"/>
</dbReference>
<dbReference type="Gene3D" id="3.30.1360.40">
    <property type="match status" value="1"/>
</dbReference>
<evidence type="ECO:0000313" key="7">
    <source>
        <dbReference type="Proteomes" id="UP000229972"/>
    </source>
</evidence>
<comment type="subcellular location">
    <subcellularLocation>
        <location evidence="3">Cytoplasm</location>
    </subcellularLocation>
</comment>
<evidence type="ECO:0000256" key="2">
    <source>
        <dbReference type="ARBA" id="ARBA00022917"/>
    </source>
</evidence>
<dbReference type="InterPro" id="IPR002661">
    <property type="entry name" value="Ribosome_recyc_fac"/>
</dbReference>
<evidence type="ECO:0000256" key="4">
    <source>
        <dbReference type="SAM" id="Coils"/>
    </source>
</evidence>
<dbReference type="PANTHER" id="PTHR20982:SF3">
    <property type="entry name" value="MITOCHONDRIAL RIBOSOME RECYCLING FACTOR PSEUDO 1"/>
    <property type="match status" value="1"/>
</dbReference>
<dbReference type="PANTHER" id="PTHR20982">
    <property type="entry name" value="RIBOSOME RECYCLING FACTOR"/>
    <property type="match status" value="1"/>
</dbReference>
<dbReference type="InterPro" id="IPR023584">
    <property type="entry name" value="Ribosome_recyc_fac_dom"/>
</dbReference>
<keyword evidence="3" id="KW-0963">Cytoplasm</keyword>
<dbReference type="Gene3D" id="1.10.132.20">
    <property type="entry name" value="Ribosome-recycling factor"/>
    <property type="match status" value="1"/>
</dbReference>
<dbReference type="AlphaFoldDB" id="A0A2H0V8R4"/>
<comment type="similarity">
    <text evidence="1 3">Belongs to the RRF family.</text>
</comment>
<dbReference type="HAMAP" id="MF_00040">
    <property type="entry name" value="RRF"/>
    <property type="match status" value="1"/>
</dbReference>
<dbReference type="GO" id="GO:0005737">
    <property type="term" value="C:cytoplasm"/>
    <property type="evidence" value="ECO:0007669"/>
    <property type="project" value="UniProtKB-SubCell"/>
</dbReference>
<dbReference type="FunFam" id="3.30.1360.40:FF:000001">
    <property type="entry name" value="Ribosome-recycling factor"/>
    <property type="match status" value="1"/>
</dbReference>
<proteinExistence type="inferred from homology"/>
<organism evidence="6 7">
    <name type="scientific">Candidatus Falkowbacteria bacterium CG10_big_fil_rev_8_21_14_0_10_37_18</name>
    <dbReference type="NCBI Taxonomy" id="1974562"/>
    <lineage>
        <taxon>Bacteria</taxon>
        <taxon>Candidatus Falkowiibacteriota</taxon>
    </lineage>
</organism>
<dbReference type="GO" id="GO:0006415">
    <property type="term" value="P:translational termination"/>
    <property type="evidence" value="ECO:0007669"/>
    <property type="project" value="UniProtKB-UniRule"/>
</dbReference>
<keyword evidence="2 3" id="KW-0648">Protein biosynthesis</keyword>
<evidence type="ECO:0000256" key="1">
    <source>
        <dbReference type="ARBA" id="ARBA00005912"/>
    </source>
</evidence>
<protein>
    <recommendedName>
        <fullName evidence="3">Ribosome-recycling factor</fullName>
        <shortName evidence="3">RRF</shortName>
    </recommendedName>
    <alternativeName>
        <fullName evidence="3">Ribosome-releasing factor</fullName>
    </alternativeName>
</protein>
<dbReference type="GO" id="GO:0043023">
    <property type="term" value="F:ribosomal large subunit binding"/>
    <property type="evidence" value="ECO:0007669"/>
    <property type="project" value="TreeGrafter"/>
</dbReference>
<evidence type="ECO:0000256" key="3">
    <source>
        <dbReference type="HAMAP-Rule" id="MF_00040"/>
    </source>
</evidence>
<name>A0A2H0V8R4_9BACT</name>
<feature type="coiled-coil region" evidence="4">
    <location>
        <begin position="113"/>
        <end position="176"/>
    </location>
</feature>
<dbReference type="EMBL" id="PFAL01000018">
    <property type="protein sequence ID" value="PIR95496.1"/>
    <property type="molecule type" value="Genomic_DNA"/>
</dbReference>
<feature type="domain" description="Ribosome recycling factor" evidence="5">
    <location>
        <begin position="19"/>
        <end position="182"/>
    </location>
</feature>